<proteinExistence type="predicted"/>
<dbReference type="KEGG" id="muo:115476674"/>
<dbReference type="RefSeq" id="XP_030069043.1">
    <property type="nucleotide sequence ID" value="XM_030213183.1"/>
</dbReference>
<evidence type="ECO:0000313" key="2">
    <source>
        <dbReference type="Proteomes" id="UP000515156"/>
    </source>
</evidence>
<dbReference type="InParanoid" id="A0A6P7YVN6"/>
<dbReference type="CTD" id="125641234"/>
<gene>
    <name evidence="3" type="primary">C8H5orf58</name>
</gene>
<dbReference type="Proteomes" id="UP000515156">
    <property type="component" value="Chromosome 8"/>
</dbReference>
<evidence type="ECO:0000256" key="1">
    <source>
        <dbReference type="SAM" id="MobiDB-lite"/>
    </source>
</evidence>
<name>A0A6P7YVN6_9AMPH</name>
<feature type="compositionally biased region" description="Polar residues" evidence="1">
    <location>
        <begin position="79"/>
        <end position="89"/>
    </location>
</feature>
<sequence>MFQNNGIDCQSRLAVIIKNLENIVLNLRTIGGVKKHLDKEEAQMLICDLILQFGHPKKEEDENMASGDYNFKTPLPPSSELTPDQASDI</sequence>
<evidence type="ECO:0000313" key="3">
    <source>
        <dbReference type="RefSeq" id="XP_030069043.1"/>
    </source>
</evidence>
<organism evidence="2 3">
    <name type="scientific">Microcaecilia unicolor</name>
    <dbReference type="NCBI Taxonomy" id="1415580"/>
    <lineage>
        <taxon>Eukaryota</taxon>
        <taxon>Metazoa</taxon>
        <taxon>Chordata</taxon>
        <taxon>Craniata</taxon>
        <taxon>Vertebrata</taxon>
        <taxon>Euteleostomi</taxon>
        <taxon>Amphibia</taxon>
        <taxon>Gymnophiona</taxon>
        <taxon>Siphonopidae</taxon>
        <taxon>Microcaecilia</taxon>
    </lineage>
</organism>
<feature type="region of interest" description="Disordered" evidence="1">
    <location>
        <begin position="58"/>
        <end position="89"/>
    </location>
</feature>
<dbReference type="GeneID" id="115476674"/>
<accession>A0A6P7YVN6</accession>
<keyword evidence="2" id="KW-1185">Reference proteome</keyword>
<dbReference type="OrthoDB" id="9448568at2759"/>
<reference evidence="3" key="1">
    <citation type="submission" date="2025-08" db="UniProtKB">
        <authorList>
            <consortium name="RefSeq"/>
        </authorList>
    </citation>
    <scope>IDENTIFICATION</scope>
</reference>
<dbReference type="AlphaFoldDB" id="A0A6P7YVN6"/>
<protein>
    <submittedName>
        <fullName evidence="3">Uncharacterized protein</fullName>
    </submittedName>
</protein>